<proteinExistence type="inferred from homology"/>
<evidence type="ECO:0000256" key="4">
    <source>
        <dbReference type="ARBA" id="ARBA00022723"/>
    </source>
</evidence>
<sequence length="580" mass="66153">MAAAVQQMYSDTKFGIGPIVENGFYYDFDSTHKFTETDFVEIEKRMVAIIDSGILVEHLYIPADEAIKRYKDDGQDYKVEILEEIKNGERQAITEADIEQQKDGQISFYKVGQFMDLCKGPHVEKTNDLPKDGFKLTKIAGAYWRGSEKNKMMTRLYAVAFEDKDALGNYLARLEEAEKRDHKKLGKELGLFAFSPLVGPGLPLLLPRGARVRTELENFIRAEKEKRGYSFVAIPHIAKTDLYIKSGHMGKYDAMMPVMTDQEGSTYVMKAMNCPHHFEIYNAQPHSYRDLPYRIAENTTVYRNEKSGELSGLTRVKSITQDDTHHFVRHDQIESEIEMILGLMTTVFNIFKFDNFRVQISVRDPKNKEKYFGDNELWNKSENILINAAKNWGKPYSIQEGEAAFYGPKIDIMVKDSIGREWQLTTVQLDFNQPENFDMTYVAHDGSKQRPAVLHVAIFGSLERFMGILIEHYAGAFPTWLSPVQATIIPISEKQKDFAQKVYNDLIAAGVRAEISDANDTLGKRIREAEMQKVPYLLVVGDKEIAAEAVAVRQRGKGDIGQVKIAEFTKQITEEIKNKI</sequence>
<keyword evidence="6 12" id="KW-0862">Zinc</keyword>
<keyword evidence="2 12" id="KW-0820">tRNA-binding</keyword>
<evidence type="ECO:0000256" key="11">
    <source>
        <dbReference type="ARBA" id="ARBA00049515"/>
    </source>
</evidence>
<dbReference type="InterPro" id="IPR002314">
    <property type="entry name" value="aa-tRNA-synt_IIb"/>
</dbReference>
<dbReference type="SUPFAM" id="SSF55186">
    <property type="entry name" value="ThrRS/AlaRS common domain"/>
    <property type="match status" value="1"/>
</dbReference>
<dbReference type="Pfam" id="PF00587">
    <property type="entry name" value="tRNA-synt_2b"/>
    <property type="match status" value="1"/>
</dbReference>
<comment type="caution">
    <text evidence="14">The sequence shown here is derived from an EMBL/GenBank/DDBJ whole genome shotgun (WGS) entry which is preliminary data.</text>
</comment>
<evidence type="ECO:0000256" key="1">
    <source>
        <dbReference type="ARBA" id="ARBA00008226"/>
    </source>
</evidence>
<keyword evidence="12" id="KW-0963">Cytoplasm</keyword>
<dbReference type="SUPFAM" id="SSF55681">
    <property type="entry name" value="Class II aaRS and biotin synthetases"/>
    <property type="match status" value="1"/>
</dbReference>
<comment type="catalytic activity">
    <reaction evidence="11 12">
        <text>tRNA(Thr) + L-threonine + ATP = L-threonyl-tRNA(Thr) + AMP + diphosphate + H(+)</text>
        <dbReference type="Rhea" id="RHEA:24624"/>
        <dbReference type="Rhea" id="RHEA-COMP:9670"/>
        <dbReference type="Rhea" id="RHEA-COMP:9704"/>
        <dbReference type="ChEBI" id="CHEBI:15378"/>
        <dbReference type="ChEBI" id="CHEBI:30616"/>
        <dbReference type="ChEBI" id="CHEBI:33019"/>
        <dbReference type="ChEBI" id="CHEBI:57926"/>
        <dbReference type="ChEBI" id="CHEBI:78442"/>
        <dbReference type="ChEBI" id="CHEBI:78534"/>
        <dbReference type="ChEBI" id="CHEBI:456215"/>
        <dbReference type="EC" id="6.1.1.3"/>
    </reaction>
</comment>
<keyword evidence="8 12" id="KW-0694">RNA-binding</keyword>
<comment type="subunit">
    <text evidence="12">Homodimer.</text>
</comment>
<dbReference type="Gene3D" id="3.30.980.10">
    <property type="entry name" value="Threonyl-trna Synthetase, Chain A, domain 2"/>
    <property type="match status" value="1"/>
</dbReference>
<evidence type="ECO:0000313" key="14">
    <source>
        <dbReference type="EMBL" id="KKR40911.1"/>
    </source>
</evidence>
<evidence type="ECO:0000256" key="8">
    <source>
        <dbReference type="ARBA" id="ARBA00022884"/>
    </source>
</evidence>
<keyword evidence="4 12" id="KW-0479">Metal-binding</keyword>
<reference evidence="14 15" key="1">
    <citation type="journal article" date="2015" name="Nature">
        <title>rRNA introns, odd ribosomes, and small enigmatic genomes across a large radiation of phyla.</title>
        <authorList>
            <person name="Brown C.T."/>
            <person name="Hug L.A."/>
            <person name="Thomas B.C."/>
            <person name="Sharon I."/>
            <person name="Castelle C.J."/>
            <person name="Singh A."/>
            <person name="Wilkins M.J."/>
            <person name="Williams K.H."/>
            <person name="Banfield J.F."/>
        </authorList>
    </citation>
    <scope>NUCLEOTIDE SEQUENCE [LARGE SCALE GENOMIC DNA]</scope>
</reference>
<dbReference type="FunFam" id="3.30.930.10:FF:000002">
    <property type="entry name" value="Threonine--tRNA ligase"/>
    <property type="match status" value="1"/>
</dbReference>
<dbReference type="Gene3D" id="3.30.930.10">
    <property type="entry name" value="Bira Bifunctional Protein, Domain 2"/>
    <property type="match status" value="1"/>
</dbReference>
<dbReference type="InterPro" id="IPR047246">
    <property type="entry name" value="ThrRS_anticodon"/>
</dbReference>
<dbReference type="GO" id="GO:0006435">
    <property type="term" value="P:threonyl-tRNA aminoacylation"/>
    <property type="evidence" value="ECO:0007669"/>
    <property type="project" value="UniProtKB-UniRule"/>
</dbReference>
<evidence type="ECO:0000256" key="5">
    <source>
        <dbReference type="ARBA" id="ARBA00022741"/>
    </source>
</evidence>
<dbReference type="Gene3D" id="3.40.50.800">
    <property type="entry name" value="Anticodon-binding domain"/>
    <property type="match status" value="1"/>
</dbReference>
<evidence type="ECO:0000313" key="15">
    <source>
        <dbReference type="Proteomes" id="UP000034072"/>
    </source>
</evidence>
<evidence type="ECO:0000256" key="9">
    <source>
        <dbReference type="ARBA" id="ARBA00022917"/>
    </source>
</evidence>
<dbReference type="FunFam" id="3.40.50.800:FF:000001">
    <property type="entry name" value="Threonine--tRNA ligase"/>
    <property type="match status" value="1"/>
</dbReference>
<dbReference type="Pfam" id="PF03129">
    <property type="entry name" value="HGTP_anticodon"/>
    <property type="match status" value="1"/>
</dbReference>
<keyword evidence="10 12" id="KW-0030">Aminoacyl-tRNA synthetase</keyword>
<dbReference type="PRINTS" id="PR01047">
    <property type="entry name" value="TRNASYNTHTHR"/>
</dbReference>
<dbReference type="CDD" id="cd00771">
    <property type="entry name" value="ThrRS_core"/>
    <property type="match status" value="1"/>
</dbReference>
<feature type="binding site" evidence="12">
    <location>
        <position position="455"/>
    </location>
    <ligand>
        <name>Zn(2+)</name>
        <dbReference type="ChEBI" id="CHEBI:29105"/>
        <note>catalytic</note>
    </ligand>
</feature>
<gene>
    <name evidence="12" type="primary">thrS</name>
    <name evidence="14" type="ORF">UT75_C0003G0041</name>
</gene>
<evidence type="ECO:0000259" key="13">
    <source>
        <dbReference type="PROSITE" id="PS50862"/>
    </source>
</evidence>
<dbReference type="PROSITE" id="PS50862">
    <property type="entry name" value="AA_TRNA_LIGASE_II"/>
    <property type="match status" value="1"/>
</dbReference>
<comment type="similarity">
    <text evidence="1 12">Belongs to the class-II aminoacyl-tRNA synthetase family.</text>
</comment>
<organism evidence="14 15">
    <name type="scientific">Candidatus Yanofskybacteria bacterium GW2011_GWE2_40_11</name>
    <dbReference type="NCBI Taxonomy" id="1619033"/>
    <lineage>
        <taxon>Bacteria</taxon>
        <taxon>Candidatus Yanofskyibacteriota</taxon>
    </lineage>
</organism>
<accession>A0A0G0QU86</accession>
<evidence type="ECO:0000256" key="6">
    <source>
        <dbReference type="ARBA" id="ARBA00022833"/>
    </source>
</evidence>
<dbReference type="EC" id="6.1.1.3" evidence="12"/>
<dbReference type="GO" id="GO:0005737">
    <property type="term" value="C:cytoplasm"/>
    <property type="evidence" value="ECO:0007669"/>
    <property type="project" value="UniProtKB-SubCell"/>
</dbReference>
<dbReference type="GO" id="GO:0004829">
    <property type="term" value="F:threonine-tRNA ligase activity"/>
    <property type="evidence" value="ECO:0007669"/>
    <property type="project" value="UniProtKB-UniRule"/>
</dbReference>
<dbReference type="InterPro" id="IPR004154">
    <property type="entry name" value="Anticodon-bd"/>
</dbReference>
<keyword evidence="7 12" id="KW-0067">ATP-binding</keyword>
<dbReference type="GO" id="GO:0046872">
    <property type="term" value="F:metal ion binding"/>
    <property type="evidence" value="ECO:0007669"/>
    <property type="project" value="UniProtKB-KW"/>
</dbReference>
<dbReference type="HAMAP" id="MF_00184">
    <property type="entry name" value="Thr_tRNA_synth"/>
    <property type="match status" value="1"/>
</dbReference>
<feature type="binding site" evidence="12">
    <location>
        <position position="274"/>
    </location>
    <ligand>
        <name>Zn(2+)</name>
        <dbReference type="ChEBI" id="CHEBI:29105"/>
        <note>catalytic</note>
    </ligand>
</feature>
<dbReference type="AlphaFoldDB" id="A0A0G0QU86"/>
<dbReference type="NCBIfam" id="TIGR00418">
    <property type="entry name" value="thrS"/>
    <property type="match status" value="1"/>
</dbReference>
<evidence type="ECO:0000256" key="3">
    <source>
        <dbReference type="ARBA" id="ARBA00022598"/>
    </source>
</evidence>
<evidence type="ECO:0000256" key="2">
    <source>
        <dbReference type="ARBA" id="ARBA00022555"/>
    </source>
</evidence>
<dbReference type="EMBL" id="LBXZ01000003">
    <property type="protein sequence ID" value="KKR40911.1"/>
    <property type="molecule type" value="Genomic_DNA"/>
</dbReference>
<dbReference type="GO" id="GO:0000049">
    <property type="term" value="F:tRNA binding"/>
    <property type="evidence" value="ECO:0007669"/>
    <property type="project" value="UniProtKB-KW"/>
</dbReference>
<comment type="caution">
    <text evidence="12">Lacks conserved residue(s) required for the propagation of feature annotation.</text>
</comment>
<dbReference type="CDD" id="cd00860">
    <property type="entry name" value="ThrRS_anticodon"/>
    <property type="match status" value="1"/>
</dbReference>
<dbReference type="Gene3D" id="3.30.54.20">
    <property type="match status" value="1"/>
</dbReference>
<dbReference type="InterPro" id="IPR012947">
    <property type="entry name" value="tRNA_SAD"/>
</dbReference>
<comment type="cofactor">
    <cofactor evidence="12">
        <name>Zn(2+)</name>
        <dbReference type="ChEBI" id="CHEBI:29105"/>
    </cofactor>
    <text evidence="12">Binds 1 zinc ion per subunit.</text>
</comment>
<dbReference type="PATRIC" id="fig|1619033.3.peg.301"/>
<dbReference type="InterPro" id="IPR036621">
    <property type="entry name" value="Anticodon-bd_dom_sf"/>
</dbReference>
<dbReference type="Pfam" id="PF07973">
    <property type="entry name" value="tRNA_SAD"/>
    <property type="match status" value="1"/>
</dbReference>
<evidence type="ECO:0000256" key="10">
    <source>
        <dbReference type="ARBA" id="ARBA00023146"/>
    </source>
</evidence>
<dbReference type="InterPro" id="IPR018163">
    <property type="entry name" value="Thr/Ala-tRNA-synth_IIc_edit"/>
</dbReference>
<keyword evidence="5 12" id="KW-0547">Nucleotide-binding</keyword>
<dbReference type="InterPro" id="IPR045864">
    <property type="entry name" value="aa-tRNA-synth_II/BPL/LPL"/>
</dbReference>
<evidence type="ECO:0000256" key="7">
    <source>
        <dbReference type="ARBA" id="ARBA00022840"/>
    </source>
</evidence>
<feature type="binding site" evidence="12">
    <location>
        <position position="325"/>
    </location>
    <ligand>
        <name>Zn(2+)</name>
        <dbReference type="ChEBI" id="CHEBI:29105"/>
        <note>catalytic</note>
    </ligand>
</feature>
<keyword evidence="9 12" id="KW-0648">Protein biosynthesis</keyword>
<protein>
    <recommendedName>
        <fullName evidence="12">Threonine--tRNA ligase</fullName>
        <ecNumber evidence="12">6.1.1.3</ecNumber>
    </recommendedName>
    <alternativeName>
        <fullName evidence="12">Threonyl-tRNA synthetase</fullName>
        <shortName evidence="12">ThrRS</shortName>
    </alternativeName>
</protein>
<evidence type="ECO:0000256" key="12">
    <source>
        <dbReference type="HAMAP-Rule" id="MF_00184"/>
    </source>
</evidence>
<dbReference type="PANTHER" id="PTHR11451:SF44">
    <property type="entry name" value="THREONINE--TRNA LIGASE, CHLOROPLASTIC_MITOCHONDRIAL 2"/>
    <property type="match status" value="1"/>
</dbReference>
<dbReference type="PANTHER" id="PTHR11451">
    <property type="entry name" value="THREONINE-TRNA LIGASE"/>
    <property type="match status" value="1"/>
</dbReference>
<feature type="domain" description="Aminoacyl-transfer RNA synthetases class-II family profile" evidence="13">
    <location>
        <begin position="209"/>
        <end position="478"/>
    </location>
</feature>
<dbReference type="Proteomes" id="UP000034072">
    <property type="component" value="Unassembled WGS sequence"/>
</dbReference>
<dbReference type="SMART" id="SM00863">
    <property type="entry name" value="tRNA_SAD"/>
    <property type="match status" value="1"/>
</dbReference>
<dbReference type="SUPFAM" id="SSF52954">
    <property type="entry name" value="Class II aaRS ABD-related"/>
    <property type="match status" value="1"/>
</dbReference>
<dbReference type="GO" id="GO:0005524">
    <property type="term" value="F:ATP binding"/>
    <property type="evidence" value="ECO:0007669"/>
    <property type="project" value="UniProtKB-UniRule"/>
</dbReference>
<name>A0A0G0QU86_9BACT</name>
<keyword evidence="3 12" id="KW-0436">Ligase</keyword>
<dbReference type="InterPro" id="IPR002320">
    <property type="entry name" value="Thr-tRNA-ligase_IIa"/>
</dbReference>
<dbReference type="InterPro" id="IPR006195">
    <property type="entry name" value="aa-tRNA-synth_II"/>
</dbReference>
<dbReference type="InterPro" id="IPR033728">
    <property type="entry name" value="ThrRS_core"/>
</dbReference>
<comment type="subcellular location">
    <subcellularLocation>
        <location evidence="12">Cytoplasm</location>
    </subcellularLocation>
</comment>